<evidence type="ECO:0000256" key="7">
    <source>
        <dbReference type="ARBA" id="ARBA00023002"/>
    </source>
</evidence>
<keyword evidence="7" id="KW-0560">Oxidoreductase</keyword>
<dbReference type="EC" id="1.5.5.2" evidence="3"/>
<gene>
    <name evidence="11" type="ORF">ACFQ19_15470</name>
</gene>
<comment type="pathway">
    <text evidence="2">Amino-acid degradation; L-proline degradation into L-glutamate; L-glutamate from L-proline: step 1/2.</text>
</comment>
<evidence type="ECO:0000256" key="3">
    <source>
        <dbReference type="ARBA" id="ARBA00012695"/>
    </source>
</evidence>
<dbReference type="PANTHER" id="PTHR13914">
    <property type="entry name" value="PROLINE OXIDASE"/>
    <property type="match status" value="1"/>
</dbReference>
<reference evidence="12" key="1">
    <citation type="journal article" date="2019" name="Int. J. Syst. Evol. Microbiol.">
        <title>The Global Catalogue of Microorganisms (GCM) 10K type strain sequencing project: providing services to taxonomists for standard genome sequencing and annotation.</title>
        <authorList>
            <consortium name="The Broad Institute Genomics Platform"/>
            <consortium name="The Broad Institute Genome Sequencing Center for Infectious Disease"/>
            <person name="Wu L."/>
            <person name="Ma J."/>
        </authorList>
    </citation>
    <scope>NUCLEOTIDE SEQUENCE [LARGE SCALE GENOMIC DNA]</scope>
    <source>
        <strain evidence="12">CCUG 56608</strain>
    </source>
</reference>
<evidence type="ECO:0000256" key="6">
    <source>
        <dbReference type="ARBA" id="ARBA00022827"/>
    </source>
</evidence>
<dbReference type="PIRSF" id="PIRSF000196">
    <property type="entry name" value="Pro_dehydrog"/>
    <property type="match status" value="1"/>
</dbReference>
<dbReference type="Proteomes" id="UP001597041">
    <property type="component" value="Unassembled WGS sequence"/>
</dbReference>
<evidence type="ECO:0000256" key="1">
    <source>
        <dbReference type="ARBA" id="ARBA00001974"/>
    </source>
</evidence>
<comment type="cofactor">
    <cofactor evidence="1">
        <name>FAD</name>
        <dbReference type="ChEBI" id="CHEBI:57692"/>
    </cofactor>
</comment>
<keyword evidence="8" id="KW-0642">Proline metabolism</keyword>
<accession>A0ABW3NIM0</accession>
<dbReference type="Gene3D" id="3.20.20.220">
    <property type="match status" value="1"/>
</dbReference>
<dbReference type="SUPFAM" id="SSF51730">
    <property type="entry name" value="FAD-linked oxidoreductase"/>
    <property type="match status" value="1"/>
</dbReference>
<keyword evidence="4" id="KW-0285">Flavoprotein</keyword>
<name>A0ABW3NIM0_9BACI</name>
<dbReference type="InterPro" id="IPR008219">
    <property type="entry name" value="PRODH_bac_arc"/>
</dbReference>
<comment type="catalytic activity">
    <reaction evidence="9">
        <text>L-proline + a quinone = (S)-1-pyrroline-5-carboxylate + a quinol + H(+)</text>
        <dbReference type="Rhea" id="RHEA:23784"/>
        <dbReference type="ChEBI" id="CHEBI:15378"/>
        <dbReference type="ChEBI" id="CHEBI:17388"/>
        <dbReference type="ChEBI" id="CHEBI:24646"/>
        <dbReference type="ChEBI" id="CHEBI:60039"/>
        <dbReference type="ChEBI" id="CHEBI:132124"/>
        <dbReference type="EC" id="1.5.5.2"/>
    </reaction>
</comment>
<organism evidence="11 12">
    <name type="scientific">Oceanobacillus locisalsi</name>
    <dbReference type="NCBI Taxonomy" id="546107"/>
    <lineage>
        <taxon>Bacteria</taxon>
        <taxon>Bacillati</taxon>
        <taxon>Bacillota</taxon>
        <taxon>Bacilli</taxon>
        <taxon>Bacillales</taxon>
        <taxon>Bacillaceae</taxon>
        <taxon>Oceanobacillus</taxon>
    </lineage>
</organism>
<evidence type="ECO:0000313" key="11">
    <source>
        <dbReference type="EMBL" id="MFD1067404.1"/>
    </source>
</evidence>
<comment type="caution">
    <text evidence="11">The sequence shown here is derived from an EMBL/GenBank/DDBJ whole genome shotgun (WGS) entry which is preliminary data.</text>
</comment>
<keyword evidence="5" id="KW-0547">Nucleotide-binding</keyword>
<evidence type="ECO:0000256" key="9">
    <source>
        <dbReference type="ARBA" id="ARBA00048779"/>
    </source>
</evidence>
<sequence length="337" mass="39098">MTSLTRDFFIGLSNSTILNKSAKKFGTRFGADRFVAGTDFDAIIPVVRELNEKQISCTMDHLGEFVMDRAEAAYAKAKITHMLHQIHEQQLDCHVSIKLTQLGLDIEESFCIQNVEQIVEVADKYGIFVNIDMEKYMHYEKTLAILKQLRKKYSHVGTVIQTYLYDVERDLDELEDVRLRIVKGAYKEDQAVAYASKKDIDENFLRIAKKRLLGKAFTSIATHDHHIIEELKKFADEHHISKETFEFQMLFGFRVDMQRQLIKEGYRFCTYIPFGEDWFGYFMRRLAERPQNINLLVKDVFYTEDNKVKKQPLIAGAAALTLLVCLGRKKKKASKTV</sequence>
<evidence type="ECO:0000256" key="8">
    <source>
        <dbReference type="ARBA" id="ARBA00023062"/>
    </source>
</evidence>
<evidence type="ECO:0000313" key="12">
    <source>
        <dbReference type="Proteomes" id="UP001597041"/>
    </source>
</evidence>
<dbReference type="EMBL" id="JBHTKK010000022">
    <property type="protein sequence ID" value="MFD1067404.1"/>
    <property type="molecule type" value="Genomic_DNA"/>
</dbReference>
<evidence type="ECO:0000256" key="2">
    <source>
        <dbReference type="ARBA" id="ARBA00004739"/>
    </source>
</evidence>
<keyword evidence="12" id="KW-1185">Reference proteome</keyword>
<dbReference type="PANTHER" id="PTHR13914:SF0">
    <property type="entry name" value="PROLINE DEHYDROGENASE 1, MITOCHONDRIAL"/>
    <property type="match status" value="1"/>
</dbReference>
<dbReference type="RefSeq" id="WP_379593507.1">
    <property type="nucleotide sequence ID" value="NZ_JBHTKK010000022.1"/>
</dbReference>
<dbReference type="InterPro" id="IPR029041">
    <property type="entry name" value="FAD-linked_oxidoreductase-like"/>
</dbReference>
<dbReference type="InterPro" id="IPR015659">
    <property type="entry name" value="Proline_oxidase"/>
</dbReference>
<evidence type="ECO:0000256" key="4">
    <source>
        <dbReference type="ARBA" id="ARBA00022630"/>
    </source>
</evidence>
<dbReference type="InterPro" id="IPR002872">
    <property type="entry name" value="Proline_DH_dom"/>
</dbReference>
<feature type="domain" description="Proline dehydrogenase" evidence="10">
    <location>
        <begin position="47"/>
        <end position="289"/>
    </location>
</feature>
<evidence type="ECO:0000259" key="10">
    <source>
        <dbReference type="Pfam" id="PF01619"/>
    </source>
</evidence>
<keyword evidence="6" id="KW-0274">FAD</keyword>
<proteinExistence type="predicted"/>
<protein>
    <recommendedName>
        <fullName evidence="3">proline dehydrogenase</fullName>
        <ecNumber evidence="3">1.5.5.2</ecNumber>
    </recommendedName>
</protein>
<dbReference type="Pfam" id="PF01619">
    <property type="entry name" value="Pro_dh"/>
    <property type="match status" value="1"/>
</dbReference>
<evidence type="ECO:0000256" key="5">
    <source>
        <dbReference type="ARBA" id="ARBA00022741"/>
    </source>
</evidence>